<reference evidence="3" key="2">
    <citation type="submission" date="2021-01" db="UniProtKB">
        <authorList>
            <consortium name="EnsemblPlants"/>
        </authorList>
    </citation>
    <scope>IDENTIFICATION</scope>
</reference>
<dbReference type="InterPro" id="IPR026960">
    <property type="entry name" value="RVT-Znf"/>
</dbReference>
<evidence type="ECO:0000256" key="1">
    <source>
        <dbReference type="SAM" id="MobiDB-lite"/>
    </source>
</evidence>
<accession>A0A7N2N4C9</accession>
<feature type="region of interest" description="Disordered" evidence="1">
    <location>
        <begin position="135"/>
        <end position="158"/>
    </location>
</feature>
<dbReference type="EMBL" id="LRBV02000012">
    <property type="status" value="NOT_ANNOTATED_CDS"/>
    <property type="molecule type" value="Genomic_DNA"/>
</dbReference>
<name>A0A7N2N4C9_QUELO</name>
<dbReference type="InterPro" id="IPR012337">
    <property type="entry name" value="RNaseH-like_sf"/>
</dbReference>
<dbReference type="InterPro" id="IPR053151">
    <property type="entry name" value="RNase_H-like"/>
</dbReference>
<dbReference type="Gramene" id="QL12p025692:mrna">
    <property type="protein sequence ID" value="QL12p025692:mrna"/>
    <property type="gene ID" value="QL12p025692"/>
</dbReference>
<evidence type="ECO:0000259" key="2">
    <source>
        <dbReference type="Pfam" id="PF13966"/>
    </source>
</evidence>
<proteinExistence type="predicted"/>
<feature type="domain" description="Reverse transcriptase zinc-binding" evidence="2">
    <location>
        <begin position="19"/>
        <end position="107"/>
    </location>
</feature>
<dbReference type="InParanoid" id="A0A7N2N4C9"/>
<evidence type="ECO:0000313" key="4">
    <source>
        <dbReference type="Proteomes" id="UP000594261"/>
    </source>
</evidence>
<protein>
    <recommendedName>
        <fullName evidence="2">Reverse transcriptase zinc-binding domain-containing protein</fullName>
    </recommendedName>
</protein>
<organism evidence="3 4">
    <name type="scientific">Quercus lobata</name>
    <name type="common">Valley oak</name>
    <dbReference type="NCBI Taxonomy" id="97700"/>
    <lineage>
        <taxon>Eukaryota</taxon>
        <taxon>Viridiplantae</taxon>
        <taxon>Streptophyta</taxon>
        <taxon>Embryophyta</taxon>
        <taxon>Tracheophyta</taxon>
        <taxon>Spermatophyta</taxon>
        <taxon>Magnoliopsida</taxon>
        <taxon>eudicotyledons</taxon>
        <taxon>Gunneridae</taxon>
        <taxon>Pentapetalae</taxon>
        <taxon>rosids</taxon>
        <taxon>fabids</taxon>
        <taxon>Fagales</taxon>
        <taxon>Fagaceae</taxon>
        <taxon>Quercus</taxon>
    </lineage>
</organism>
<evidence type="ECO:0000313" key="3">
    <source>
        <dbReference type="EnsemblPlants" id="QL12p025692:mrna"/>
    </source>
</evidence>
<sequence>MAATSVDHISWCSSPDGEFDLKEAYNLACVVHDSHLYESFMGNWVWKTIALPKIKCFLWQCIHKSIPAREVLDARGLVVPISCPLCNAEVESIIHILRDCPLTKEFWNSFPIPIHSSTFYDDWFKLNSDGSSLGNPGRAGGGGIIRNSRGEWKGSDGPSSNDVIIADCLEGLQKIPRTRAQHCYRDASKCADTLARRGALLPQDFVIFLFPPVDVSLLINLDATGTMYECCRSSFAFC</sequence>
<dbReference type="AlphaFoldDB" id="A0A7N2N4C9"/>
<reference evidence="3 4" key="1">
    <citation type="journal article" date="2016" name="G3 (Bethesda)">
        <title>First Draft Assembly and Annotation of the Genome of a California Endemic Oak Quercus lobata Nee (Fagaceae).</title>
        <authorList>
            <person name="Sork V.L."/>
            <person name="Fitz-Gibbon S.T."/>
            <person name="Puiu D."/>
            <person name="Crepeau M."/>
            <person name="Gugger P.F."/>
            <person name="Sherman R."/>
            <person name="Stevens K."/>
            <person name="Langley C.H."/>
            <person name="Pellegrini M."/>
            <person name="Salzberg S.L."/>
        </authorList>
    </citation>
    <scope>NUCLEOTIDE SEQUENCE [LARGE SCALE GENOMIC DNA]</scope>
    <source>
        <strain evidence="3 4">cv. SW786</strain>
    </source>
</reference>
<dbReference type="EnsemblPlants" id="QL12p025692:mrna">
    <property type="protein sequence ID" value="QL12p025692:mrna"/>
    <property type="gene ID" value="QL12p025692"/>
</dbReference>
<keyword evidence="4" id="KW-1185">Reference proteome</keyword>
<dbReference type="SUPFAM" id="SSF53098">
    <property type="entry name" value="Ribonuclease H-like"/>
    <property type="match status" value="1"/>
</dbReference>
<dbReference type="PANTHER" id="PTHR47723">
    <property type="entry name" value="OS05G0353850 PROTEIN"/>
    <property type="match status" value="1"/>
</dbReference>
<dbReference type="Proteomes" id="UP000594261">
    <property type="component" value="Chromosome 12"/>
</dbReference>
<dbReference type="PANTHER" id="PTHR47723:SF19">
    <property type="entry name" value="POLYNUCLEOTIDYL TRANSFERASE, RIBONUCLEASE H-LIKE SUPERFAMILY PROTEIN"/>
    <property type="match status" value="1"/>
</dbReference>
<dbReference type="Pfam" id="PF13966">
    <property type="entry name" value="zf-RVT"/>
    <property type="match status" value="1"/>
</dbReference>